<keyword evidence="2" id="KW-0812">Transmembrane</keyword>
<reference evidence="3 4" key="1">
    <citation type="journal article" date="2018" name="IMA Fungus">
        <title>IMA Genome-F 9: Draft genome sequence of Annulohypoxylon stygium, Aspergillus mulundensis, Berkeleyomyces basicola (syn. Thielaviopsis basicola), Ceratocystis smalleyi, two Cercospora beticola strains, Coleophoma cylindrospora, Fusarium fracticaudum, Phialophora cf. hyalina, and Morchella septimelata.</title>
        <authorList>
            <person name="Wingfield B.D."/>
            <person name="Bills G.F."/>
            <person name="Dong Y."/>
            <person name="Huang W."/>
            <person name="Nel W.J."/>
            <person name="Swalarsk-Parry B.S."/>
            <person name="Vaghefi N."/>
            <person name="Wilken P.M."/>
            <person name="An Z."/>
            <person name="de Beer Z.W."/>
            <person name="De Vos L."/>
            <person name="Chen L."/>
            <person name="Duong T.A."/>
            <person name="Gao Y."/>
            <person name="Hammerbacher A."/>
            <person name="Kikkert J.R."/>
            <person name="Li Y."/>
            <person name="Li H."/>
            <person name="Li K."/>
            <person name="Li Q."/>
            <person name="Liu X."/>
            <person name="Ma X."/>
            <person name="Naidoo K."/>
            <person name="Pethybridge S.J."/>
            <person name="Sun J."/>
            <person name="Steenkamp E.T."/>
            <person name="van der Nest M.A."/>
            <person name="van Wyk S."/>
            <person name="Wingfield M.J."/>
            <person name="Xiong C."/>
            <person name="Yue Q."/>
            <person name="Zhang X."/>
        </authorList>
    </citation>
    <scope>NUCLEOTIDE SEQUENCE [LARGE SCALE GENOMIC DNA]</scope>
    <source>
        <strain evidence="3 4">BP6252</strain>
    </source>
</reference>
<organism evidence="3 4">
    <name type="scientific">Coleophoma cylindrospora</name>
    <dbReference type="NCBI Taxonomy" id="1849047"/>
    <lineage>
        <taxon>Eukaryota</taxon>
        <taxon>Fungi</taxon>
        <taxon>Dikarya</taxon>
        <taxon>Ascomycota</taxon>
        <taxon>Pezizomycotina</taxon>
        <taxon>Leotiomycetes</taxon>
        <taxon>Helotiales</taxon>
        <taxon>Dermateaceae</taxon>
        <taxon>Coleophoma</taxon>
    </lineage>
</organism>
<dbReference type="OrthoDB" id="2830640at2759"/>
<evidence type="ECO:0000256" key="2">
    <source>
        <dbReference type="SAM" id="Phobius"/>
    </source>
</evidence>
<evidence type="ECO:0000256" key="1">
    <source>
        <dbReference type="SAM" id="MobiDB-lite"/>
    </source>
</evidence>
<dbReference type="AlphaFoldDB" id="A0A3D8SAI4"/>
<dbReference type="Gene3D" id="1.20.58.340">
    <property type="entry name" value="Magnesium transport protein CorA, transmembrane region"/>
    <property type="match status" value="1"/>
</dbReference>
<protein>
    <submittedName>
        <fullName evidence="3">Uncharacterized protein</fullName>
    </submittedName>
</protein>
<proteinExistence type="predicted"/>
<keyword evidence="2" id="KW-0472">Membrane</keyword>
<dbReference type="STRING" id="1849047.A0A3D8SAI4"/>
<keyword evidence="2" id="KW-1133">Transmembrane helix</keyword>
<sequence>MTIAELCSKRQQLMPRETKPEDGTHAATPRTTVVFLGAIKDLMETDARQKLTDAYQIPEFFWRKFAEALSGFFDCQVARKANPASQTSAGLLSTQSRYEIKRPKPDVTSVSDDDSYEWLKWAFHTLWTPTAGITLLCFDLSPSSRAALQKALMTTDGHDISQDPFSIHVFLIEQLLLAYDDAVWAWNSFVRSLEKASNPAAHRREPPTHSHINTREQNRPSWDAPRPDYIAMHNLARHIIHSAETLATGMETMKVLAQEYDILRAEQPTVQATPRELAAENQRRLRSYLGMMKALHLRAEAAKARVQNEINLAFNIVAQRDSRASVLIGEEARADNLAMKTISILGLVFLPGTFISALFSTAFFNFAPAENGVVSSKFWIYWAVTVPVTLVTFATWYRWQVALGRGKGGNADSTC</sequence>
<comment type="caution">
    <text evidence="3">The sequence shown here is derived from an EMBL/GenBank/DDBJ whole genome shotgun (WGS) entry which is preliminary data.</text>
</comment>
<feature type="transmembrane region" description="Helical" evidence="2">
    <location>
        <begin position="342"/>
        <end position="367"/>
    </location>
</feature>
<dbReference type="EMBL" id="PDLM01000003">
    <property type="protein sequence ID" value="RDW82808.1"/>
    <property type="molecule type" value="Genomic_DNA"/>
</dbReference>
<name>A0A3D8SAI4_9HELO</name>
<keyword evidence="4" id="KW-1185">Reference proteome</keyword>
<accession>A0A3D8SAI4</accession>
<evidence type="ECO:0000313" key="3">
    <source>
        <dbReference type="EMBL" id="RDW82808.1"/>
    </source>
</evidence>
<feature type="compositionally biased region" description="Basic and acidic residues" evidence="1">
    <location>
        <begin position="202"/>
        <end position="218"/>
    </location>
</feature>
<evidence type="ECO:0000313" key="4">
    <source>
        <dbReference type="Proteomes" id="UP000256645"/>
    </source>
</evidence>
<feature type="transmembrane region" description="Helical" evidence="2">
    <location>
        <begin position="379"/>
        <end position="397"/>
    </location>
</feature>
<gene>
    <name evidence="3" type="ORF">BP6252_03920</name>
</gene>
<dbReference type="Proteomes" id="UP000256645">
    <property type="component" value="Unassembled WGS sequence"/>
</dbReference>
<feature type="region of interest" description="Disordered" evidence="1">
    <location>
        <begin position="197"/>
        <end position="224"/>
    </location>
</feature>